<keyword evidence="2" id="KW-0378">Hydrolase</keyword>
<evidence type="ECO:0000259" key="1">
    <source>
        <dbReference type="PROSITE" id="PS51192"/>
    </source>
</evidence>
<sequence length="822" mass="91653">MSVQVLRGFQEEAVKSGVGLFETAKSLLDSAGADAAGRRSAINHNGYLLIEAPTGSGKTLMAGTILERFSHEENVVWFWFAPFKGVVGQTAAFLRDQFHGLRLRELSDDRSAAMSRRGDVFVTTWQTVATRVKDKRNVRKDGETNPSIDTLAETLREQGLRIGVVVDEAHHGFREGTQAAKFFREVLKPEYSILITATPDDADIKAFEKAMGIVELQRIRVSRADAVDSGLIKTGVKCAAYFVEPEKRSLVDLEGTALRDGVLVHRKLKQTLADMKVPLVPLLLVQAGSKERSIEKLKDRLLRMGFADEQIAVHTAEEPDADLLALANDEKREVLIFKMAVALGFDAPRACTLVSMRASRDPEFGVQLVGRILRVHRRLQGRAQAKTLPDELAYGYVFLSDAETQTGLDKAGQLINQIQTEYAKASAATVVVRVGEQSGVSLVDGSGQVSIYGFPSEEAEGILPKDVHTSEATLPYTLVPPSMFDFELFFGAKPATLIHTQSGEESAHVVNPLGKNRYALRPGMPRRFKTQVVCPESDVTEEDCAQRFMVSTRDLFEVMRNKIPVEKRTLDVFEHTIQQEFNFAADLSATQAAEQAQAVLCRNKTFDPRELRRALLRKLEMVMREEVVSEADDPEKVVHFLDVILATHPELLYEAQKAAHAQHAVIQDAEELPAEIVSPEPLPVSPRNVYGVMPEGLNSWEKPFAELMDRDANNVVAWWHRNPPLKPWSVNVLMPDGRGFFPDFVIGINGRKTEDNVLLADPKLNFQRDDEAQKVLAEHRSYGRVMILFLDGSTRWMTVGFDQKAKKPIRVREFRLSDAAGF</sequence>
<dbReference type="PANTHER" id="PTHR47396:SF1">
    <property type="entry name" value="ATP-DEPENDENT HELICASE IRC3-RELATED"/>
    <property type="match status" value="1"/>
</dbReference>
<dbReference type="PANTHER" id="PTHR47396">
    <property type="entry name" value="TYPE I RESTRICTION ENZYME ECOKI R PROTEIN"/>
    <property type="match status" value="1"/>
</dbReference>
<reference evidence="3" key="1">
    <citation type="submission" date="2018-04" db="EMBL/GenBank/DDBJ databases">
        <authorList>
            <person name="Lucker S."/>
            <person name="Sakoula D."/>
        </authorList>
    </citation>
    <scope>NUCLEOTIDE SEQUENCE [LARGE SCALE GENOMIC DNA]</scope>
</reference>
<dbReference type="InterPro" id="IPR014001">
    <property type="entry name" value="Helicase_ATP-bd"/>
</dbReference>
<name>A0A330LC22_9BACT</name>
<dbReference type="GO" id="GO:0016787">
    <property type="term" value="F:hydrolase activity"/>
    <property type="evidence" value="ECO:0007669"/>
    <property type="project" value="InterPro"/>
</dbReference>
<evidence type="ECO:0000313" key="2">
    <source>
        <dbReference type="EMBL" id="SPP66630.1"/>
    </source>
</evidence>
<evidence type="ECO:0000313" key="3">
    <source>
        <dbReference type="Proteomes" id="UP000248168"/>
    </source>
</evidence>
<feature type="domain" description="Helicase ATP-binding" evidence="1">
    <location>
        <begin position="39"/>
        <end position="217"/>
    </location>
</feature>
<dbReference type="Pfam" id="PF04851">
    <property type="entry name" value="ResIII"/>
    <property type="match status" value="1"/>
</dbReference>
<accession>A0A330LC22</accession>
<dbReference type="REBASE" id="282708">
    <property type="entry name" value="NleB510ORF80055P"/>
</dbReference>
<dbReference type="GO" id="GO:0005524">
    <property type="term" value="F:ATP binding"/>
    <property type="evidence" value="ECO:0007669"/>
    <property type="project" value="InterPro"/>
</dbReference>
<gene>
    <name evidence="2" type="ORF">NITLEN_80054</name>
</gene>
<keyword evidence="2" id="KW-0347">Helicase</keyword>
<dbReference type="SUPFAM" id="SSF52540">
    <property type="entry name" value="P-loop containing nucleoside triphosphate hydrolases"/>
    <property type="match status" value="1"/>
</dbReference>
<dbReference type="Proteomes" id="UP000248168">
    <property type="component" value="Unassembled WGS sequence"/>
</dbReference>
<dbReference type="InParanoid" id="A0A330LC22"/>
<keyword evidence="2" id="KW-0547">Nucleotide-binding</keyword>
<dbReference type="RefSeq" id="WP_121990772.1">
    <property type="nucleotide sequence ID" value="NZ_OUNR01000021.1"/>
</dbReference>
<dbReference type="AlphaFoldDB" id="A0A330LC22"/>
<dbReference type="InterPro" id="IPR050742">
    <property type="entry name" value="Helicase_Restrict-Modif_Enz"/>
</dbReference>
<organism evidence="2 3">
    <name type="scientific">Nitrospira lenta</name>
    <dbReference type="NCBI Taxonomy" id="1436998"/>
    <lineage>
        <taxon>Bacteria</taxon>
        <taxon>Pseudomonadati</taxon>
        <taxon>Nitrospirota</taxon>
        <taxon>Nitrospiria</taxon>
        <taxon>Nitrospirales</taxon>
        <taxon>Nitrospiraceae</taxon>
        <taxon>Nitrospira</taxon>
    </lineage>
</organism>
<dbReference type="Gene3D" id="3.40.50.300">
    <property type="entry name" value="P-loop containing nucleotide triphosphate hydrolases"/>
    <property type="match status" value="2"/>
</dbReference>
<protein>
    <submittedName>
        <fullName evidence="2">DNA/RNA helicase, superfamily II</fullName>
    </submittedName>
</protein>
<proteinExistence type="predicted"/>
<dbReference type="InterPro" id="IPR006935">
    <property type="entry name" value="Helicase/UvrB_N"/>
</dbReference>
<dbReference type="GO" id="GO:0004386">
    <property type="term" value="F:helicase activity"/>
    <property type="evidence" value="ECO:0007669"/>
    <property type="project" value="UniProtKB-KW"/>
</dbReference>
<dbReference type="GO" id="GO:0005829">
    <property type="term" value="C:cytosol"/>
    <property type="evidence" value="ECO:0007669"/>
    <property type="project" value="TreeGrafter"/>
</dbReference>
<keyword evidence="3" id="KW-1185">Reference proteome</keyword>
<dbReference type="InterPro" id="IPR027417">
    <property type="entry name" value="P-loop_NTPase"/>
</dbReference>
<dbReference type="GO" id="GO:0003677">
    <property type="term" value="F:DNA binding"/>
    <property type="evidence" value="ECO:0007669"/>
    <property type="project" value="InterPro"/>
</dbReference>
<dbReference type="PROSITE" id="PS51192">
    <property type="entry name" value="HELICASE_ATP_BIND_1"/>
    <property type="match status" value="1"/>
</dbReference>
<dbReference type="EMBL" id="OUNR01000021">
    <property type="protein sequence ID" value="SPP66630.1"/>
    <property type="molecule type" value="Genomic_DNA"/>
</dbReference>
<dbReference type="SMART" id="SM00487">
    <property type="entry name" value="DEXDc"/>
    <property type="match status" value="1"/>
</dbReference>
<dbReference type="OrthoDB" id="9804145at2"/>
<keyword evidence="2" id="KW-0067">ATP-binding</keyword>